<organism evidence="2 3">
    <name type="scientific">Levilactobacillus angrenensis</name>
    <dbReference type="NCBI Taxonomy" id="2486020"/>
    <lineage>
        <taxon>Bacteria</taxon>
        <taxon>Bacillati</taxon>
        <taxon>Bacillota</taxon>
        <taxon>Bacilli</taxon>
        <taxon>Lactobacillales</taxon>
        <taxon>Lactobacillaceae</taxon>
        <taxon>Levilactobacillus</taxon>
    </lineage>
</organism>
<evidence type="ECO:0000256" key="1">
    <source>
        <dbReference type="SAM" id="Phobius"/>
    </source>
</evidence>
<feature type="transmembrane region" description="Helical" evidence="1">
    <location>
        <begin position="7"/>
        <end position="25"/>
    </location>
</feature>
<dbReference type="RefSeq" id="WP_125576913.1">
    <property type="nucleotide sequence ID" value="NZ_JBHSSO010000011.1"/>
</dbReference>
<gene>
    <name evidence="2" type="ORF">ACFP1M_03775</name>
</gene>
<protein>
    <submittedName>
        <fullName evidence="2">Uncharacterized protein</fullName>
    </submittedName>
</protein>
<keyword evidence="3" id="KW-1185">Reference proteome</keyword>
<proteinExistence type="predicted"/>
<keyword evidence="1" id="KW-1133">Transmembrane helix</keyword>
<reference evidence="3" key="1">
    <citation type="journal article" date="2019" name="Int. J. Syst. Evol. Microbiol.">
        <title>The Global Catalogue of Microorganisms (GCM) 10K type strain sequencing project: providing services to taxonomists for standard genome sequencing and annotation.</title>
        <authorList>
            <consortium name="The Broad Institute Genomics Platform"/>
            <consortium name="The Broad Institute Genome Sequencing Center for Infectious Disease"/>
            <person name="Wu L."/>
            <person name="Ma J."/>
        </authorList>
    </citation>
    <scope>NUCLEOTIDE SEQUENCE [LARGE SCALE GENOMIC DNA]</scope>
    <source>
        <strain evidence="3">CCM 8893</strain>
    </source>
</reference>
<dbReference type="EMBL" id="JBHSSO010000011">
    <property type="protein sequence ID" value="MFC6289319.1"/>
    <property type="molecule type" value="Genomic_DNA"/>
</dbReference>
<comment type="caution">
    <text evidence="2">The sequence shown here is derived from an EMBL/GenBank/DDBJ whole genome shotgun (WGS) entry which is preliminary data.</text>
</comment>
<sequence length="64" mass="6917">MKKDRWAVIALAVMAVCGLSLVLLLMKSPVWAFGFPLAFAALGAACYGIEDVVTKMTKNDNREA</sequence>
<keyword evidence="1" id="KW-0472">Membrane</keyword>
<evidence type="ECO:0000313" key="3">
    <source>
        <dbReference type="Proteomes" id="UP001596258"/>
    </source>
</evidence>
<keyword evidence="1" id="KW-0812">Transmembrane</keyword>
<evidence type="ECO:0000313" key="2">
    <source>
        <dbReference type="EMBL" id="MFC6289319.1"/>
    </source>
</evidence>
<name>A0ABW1U6X0_9LACO</name>
<accession>A0ABW1U6X0</accession>
<feature type="transmembrane region" description="Helical" evidence="1">
    <location>
        <begin position="31"/>
        <end position="49"/>
    </location>
</feature>
<dbReference type="Proteomes" id="UP001596258">
    <property type="component" value="Unassembled WGS sequence"/>
</dbReference>